<feature type="binding site" evidence="10">
    <location>
        <begin position="10"/>
        <end position="12"/>
    </location>
    <ligand>
        <name>UDP-N-acetyl-alpha-D-glucosamine</name>
        <dbReference type="ChEBI" id="CHEBI:57705"/>
    </ligand>
</feature>
<proteinExistence type="inferred from homology"/>
<keyword evidence="1 10" id="KW-1003">Cell membrane</keyword>
<dbReference type="PANTHER" id="PTHR21015">
    <property type="entry name" value="UDP-N-ACETYLGLUCOSAMINE--N-ACETYLMURAMYL-(PENTAPEPTIDE) PYROPHOSPHORYL-UNDECAPRENOL N-ACETYLGLUCOSAMINE TRANSFERASE 1"/>
    <property type="match status" value="1"/>
</dbReference>
<evidence type="ECO:0000313" key="14">
    <source>
        <dbReference type="Proteomes" id="UP000186670"/>
    </source>
</evidence>
<feature type="binding site" evidence="10">
    <location>
        <position position="303"/>
    </location>
    <ligand>
        <name>UDP-N-acetyl-alpha-D-glucosamine</name>
        <dbReference type="ChEBI" id="CHEBI:57705"/>
    </ligand>
</feature>
<dbReference type="InterPro" id="IPR007235">
    <property type="entry name" value="Glyco_trans_28_C"/>
</dbReference>
<comment type="similarity">
    <text evidence="10">Belongs to the glycosyltransferase 28 family. MurG subfamily.</text>
</comment>
<dbReference type="Pfam" id="PF04101">
    <property type="entry name" value="Glyco_tran_28_C"/>
    <property type="match status" value="1"/>
</dbReference>
<comment type="caution">
    <text evidence="10">Lacks conserved residue(s) required for the propagation of feature annotation.</text>
</comment>
<keyword evidence="6 10" id="KW-0573">Peptidoglycan synthesis</keyword>
<evidence type="ECO:0000256" key="9">
    <source>
        <dbReference type="ARBA" id="ARBA00023316"/>
    </source>
</evidence>
<evidence type="ECO:0000259" key="12">
    <source>
        <dbReference type="Pfam" id="PF04101"/>
    </source>
</evidence>
<keyword evidence="4 10" id="KW-0808">Transferase</keyword>
<dbReference type="GO" id="GO:0051301">
    <property type="term" value="P:cell division"/>
    <property type="evidence" value="ECO:0007669"/>
    <property type="project" value="UniProtKB-KW"/>
</dbReference>
<dbReference type="CDD" id="cd03785">
    <property type="entry name" value="GT28_MurG"/>
    <property type="match status" value="1"/>
</dbReference>
<evidence type="ECO:0000256" key="3">
    <source>
        <dbReference type="ARBA" id="ARBA00022676"/>
    </source>
</evidence>
<dbReference type="SUPFAM" id="SSF53756">
    <property type="entry name" value="UDP-Glycosyltransferase/glycogen phosphorylase"/>
    <property type="match status" value="1"/>
</dbReference>
<comment type="caution">
    <text evidence="13">The sequence shown here is derived from an EMBL/GenBank/DDBJ whole genome shotgun (WGS) entry which is preliminary data.</text>
</comment>
<dbReference type="Pfam" id="PF03033">
    <property type="entry name" value="Glyco_transf_28"/>
    <property type="match status" value="1"/>
</dbReference>
<evidence type="ECO:0000256" key="2">
    <source>
        <dbReference type="ARBA" id="ARBA00022618"/>
    </source>
</evidence>
<evidence type="ECO:0000256" key="6">
    <source>
        <dbReference type="ARBA" id="ARBA00022984"/>
    </source>
</evidence>
<keyword evidence="2 10" id="KW-0132">Cell division</keyword>
<dbReference type="InterPro" id="IPR004276">
    <property type="entry name" value="GlycoTrans_28_N"/>
</dbReference>
<keyword evidence="3 10" id="KW-0328">Glycosyltransferase</keyword>
<feature type="domain" description="Glycosyl transferase family 28 C-terminal" evidence="12">
    <location>
        <begin position="192"/>
        <end position="357"/>
    </location>
</feature>
<dbReference type="GO" id="GO:0008360">
    <property type="term" value="P:regulation of cell shape"/>
    <property type="evidence" value="ECO:0007669"/>
    <property type="project" value="UniProtKB-KW"/>
</dbReference>
<evidence type="ECO:0000256" key="7">
    <source>
        <dbReference type="ARBA" id="ARBA00023136"/>
    </source>
</evidence>
<feature type="binding site" evidence="10">
    <location>
        <position position="199"/>
    </location>
    <ligand>
        <name>UDP-N-acetyl-alpha-D-glucosamine</name>
        <dbReference type="ChEBI" id="CHEBI:57705"/>
    </ligand>
</feature>
<comment type="subcellular location">
    <subcellularLocation>
        <location evidence="10">Cell membrane</location>
        <topology evidence="10">Peripheral membrane protein</topology>
        <orientation evidence="10">Cytoplasmic side</orientation>
    </subcellularLocation>
</comment>
<evidence type="ECO:0000313" key="13">
    <source>
        <dbReference type="EMBL" id="OGD68991.1"/>
    </source>
</evidence>
<gene>
    <name evidence="10" type="primary">murG</name>
    <name evidence="13" type="ORF">A2811_00655</name>
</gene>
<comment type="function">
    <text evidence="10">Cell wall formation. Catalyzes the transfer of a GlcNAc subunit on undecaprenyl-pyrophosphoryl-MurNAc-pentapeptide (lipid intermediate I) to form undecaprenyl-pyrophosphoryl-MurNAc-(pentapeptide)GlcNAc (lipid intermediate II).</text>
</comment>
<dbReference type="GO" id="GO:0051991">
    <property type="term" value="F:UDP-N-acetyl-D-glucosamine:N-acetylmuramoyl-L-alanyl-D-glutamyl-meso-2,6-diaminopimelyl-D-alanyl-D-alanine-diphosphoundecaprenol 4-beta-N-acetylglucosaminlytransferase activity"/>
    <property type="evidence" value="ECO:0007669"/>
    <property type="project" value="RHEA"/>
</dbReference>
<sequence>MKILLTGGGTGGHFYPMVAVAQHIRKISEEHKLLQPEMFFVSDQPYDEDLLFRNDITFKKLSTGKLRLYFSIQNFFDIFKTINAVIRALFMMWSIYPDVVFTNGGYGAFPMLFAAKFFRIPVVVHVTDTVPGKVALWASKFAKKVSIGFPETADYLDKSKTAYTGNPIRRGLTTPLEQGAHEFLKLEKETPTILILGGSQGSQIINDIIVDILPNILDKYQIIHQTGKNNFEEVVSRANMLIQDSSYKKRYKPFKYLDFLALKMAVGASDLIISRAGGSISEIAAWGIPSIVIPINSSAGDHQRKNAYSYARTGATIVVEENNLTPHLLEAEIVNLMNNEEKRNQMAEATKKFAKLDAGEKIANGILAIALKHEI</sequence>
<evidence type="ECO:0000256" key="5">
    <source>
        <dbReference type="ARBA" id="ARBA00022960"/>
    </source>
</evidence>
<dbReference type="GO" id="GO:0005975">
    <property type="term" value="P:carbohydrate metabolic process"/>
    <property type="evidence" value="ECO:0007669"/>
    <property type="project" value="InterPro"/>
</dbReference>
<dbReference type="EMBL" id="MEZZ01000016">
    <property type="protein sequence ID" value="OGD68991.1"/>
    <property type="molecule type" value="Genomic_DNA"/>
</dbReference>
<dbReference type="AlphaFoldDB" id="A0A1F5ENL8"/>
<reference evidence="13 14" key="1">
    <citation type="journal article" date="2016" name="Nat. Commun.">
        <title>Thousands of microbial genomes shed light on interconnected biogeochemical processes in an aquifer system.</title>
        <authorList>
            <person name="Anantharaman K."/>
            <person name="Brown C.T."/>
            <person name="Hug L.A."/>
            <person name="Sharon I."/>
            <person name="Castelle C.J."/>
            <person name="Probst A.J."/>
            <person name="Thomas B.C."/>
            <person name="Singh A."/>
            <person name="Wilkins M.J."/>
            <person name="Karaoz U."/>
            <person name="Brodie E.L."/>
            <person name="Williams K.H."/>
            <person name="Hubbard S.S."/>
            <person name="Banfield J.F."/>
        </authorList>
    </citation>
    <scope>NUCLEOTIDE SEQUENCE [LARGE SCALE GENOMIC DNA]</scope>
</reference>
<keyword evidence="5 10" id="KW-0133">Cell shape</keyword>
<dbReference type="GO" id="GO:0009252">
    <property type="term" value="P:peptidoglycan biosynthetic process"/>
    <property type="evidence" value="ECO:0007669"/>
    <property type="project" value="UniProtKB-UniRule"/>
</dbReference>
<organism evidence="13 14">
    <name type="scientific">Candidatus Campbellbacteria bacterium RIFCSPHIGHO2_01_FULL_34_10</name>
    <dbReference type="NCBI Taxonomy" id="1797577"/>
    <lineage>
        <taxon>Bacteria</taxon>
        <taxon>Candidatus Campbelliibacteriota</taxon>
    </lineage>
</organism>
<keyword evidence="7 10" id="KW-0472">Membrane</keyword>
<name>A0A1F5ENL8_9BACT</name>
<feature type="binding site" evidence="10">
    <location>
        <position position="169"/>
    </location>
    <ligand>
        <name>UDP-N-acetyl-alpha-D-glucosamine</name>
        <dbReference type="ChEBI" id="CHEBI:57705"/>
    </ligand>
</feature>
<dbReference type="EC" id="2.4.1.227" evidence="10"/>
<comment type="pathway">
    <text evidence="10">Cell wall biogenesis; peptidoglycan biosynthesis.</text>
</comment>
<evidence type="ECO:0000256" key="1">
    <source>
        <dbReference type="ARBA" id="ARBA00022475"/>
    </source>
</evidence>
<dbReference type="PANTHER" id="PTHR21015:SF22">
    <property type="entry name" value="GLYCOSYLTRANSFERASE"/>
    <property type="match status" value="1"/>
</dbReference>
<evidence type="ECO:0000259" key="11">
    <source>
        <dbReference type="Pfam" id="PF03033"/>
    </source>
</evidence>
<dbReference type="UniPathway" id="UPA00219"/>
<dbReference type="Proteomes" id="UP000186670">
    <property type="component" value="Unassembled WGS sequence"/>
</dbReference>
<feature type="domain" description="Glycosyltransferase family 28 N-terminal" evidence="11">
    <location>
        <begin position="3"/>
        <end position="146"/>
    </location>
</feature>
<evidence type="ECO:0000256" key="10">
    <source>
        <dbReference type="HAMAP-Rule" id="MF_00033"/>
    </source>
</evidence>
<evidence type="ECO:0000256" key="4">
    <source>
        <dbReference type="ARBA" id="ARBA00022679"/>
    </source>
</evidence>
<protein>
    <recommendedName>
        <fullName evidence="10">UDP-N-acetylglucosamine--N-acetylmuramyl-(pentapeptide) pyrophosphoryl-undecaprenol N-acetylglucosamine transferase</fullName>
        <ecNumber evidence="10">2.4.1.227</ecNumber>
    </recommendedName>
    <alternativeName>
        <fullName evidence="10">Undecaprenyl-PP-MurNAc-pentapeptide-UDPGlcNAc GlcNAc transferase</fullName>
    </alternativeName>
</protein>
<dbReference type="GO" id="GO:0071555">
    <property type="term" value="P:cell wall organization"/>
    <property type="evidence" value="ECO:0007669"/>
    <property type="project" value="UniProtKB-KW"/>
</dbReference>
<dbReference type="Gene3D" id="3.40.50.2000">
    <property type="entry name" value="Glycogen Phosphorylase B"/>
    <property type="match status" value="2"/>
</dbReference>
<keyword evidence="8 10" id="KW-0131">Cell cycle</keyword>
<accession>A0A1F5ENL8</accession>
<dbReference type="GO" id="GO:0050511">
    <property type="term" value="F:undecaprenyldiphospho-muramoylpentapeptide beta-N-acetylglucosaminyltransferase activity"/>
    <property type="evidence" value="ECO:0007669"/>
    <property type="project" value="UniProtKB-UniRule"/>
</dbReference>
<dbReference type="InterPro" id="IPR006009">
    <property type="entry name" value="GlcNAc_MurG"/>
</dbReference>
<dbReference type="GO" id="GO:0005886">
    <property type="term" value="C:plasma membrane"/>
    <property type="evidence" value="ECO:0007669"/>
    <property type="project" value="UniProtKB-SubCell"/>
</dbReference>
<evidence type="ECO:0000256" key="8">
    <source>
        <dbReference type="ARBA" id="ARBA00023306"/>
    </source>
</evidence>
<comment type="catalytic activity">
    <reaction evidence="10">
        <text>di-trans,octa-cis-undecaprenyl diphospho-N-acetyl-alpha-D-muramoyl-L-alanyl-D-glutamyl-meso-2,6-diaminopimeloyl-D-alanyl-D-alanine + UDP-N-acetyl-alpha-D-glucosamine = di-trans,octa-cis-undecaprenyl diphospho-[N-acetyl-alpha-D-glucosaminyl-(1-&gt;4)]-N-acetyl-alpha-D-muramoyl-L-alanyl-D-glutamyl-meso-2,6-diaminopimeloyl-D-alanyl-D-alanine + UDP + H(+)</text>
        <dbReference type="Rhea" id="RHEA:31227"/>
        <dbReference type="ChEBI" id="CHEBI:15378"/>
        <dbReference type="ChEBI" id="CHEBI:57705"/>
        <dbReference type="ChEBI" id="CHEBI:58223"/>
        <dbReference type="ChEBI" id="CHEBI:61387"/>
        <dbReference type="ChEBI" id="CHEBI:61388"/>
        <dbReference type="EC" id="2.4.1.227"/>
    </reaction>
</comment>
<dbReference type="HAMAP" id="MF_00033">
    <property type="entry name" value="MurG"/>
    <property type="match status" value="1"/>
</dbReference>
<keyword evidence="9 10" id="KW-0961">Cell wall biogenesis/degradation</keyword>